<dbReference type="Pfam" id="PF06864">
    <property type="entry name" value="PAP_PilO"/>
    <property type="match status" value="1"/>
</dbReference>
<sequence>MAGEPLLQKNRTQVLRWQDQGWAVGLRWEEKKKTVRRSWGWGRRSRAGHAGAFSVTLTLGQVQAKRRFPPGGRQASYHTAQGLIQHSWRHQKVYSLAALFSLRCSSDGYGVYETGHGRQVFLATVNGIPSLMADVSGTPEQTARALALFLSFNTEPAGGWQVLSTADAPQSWDVLVQSATPSELRFARLSGESNILPVCAAGGLAAALLGGVVWWNLSQETPSAPRPEETQTGVKETVVKEIPPKTPAPVYLPHPWAGMPTATHFLNRCQRWRAAVPVSLDLWRLDRVSCRAEGLEVVYQRQPGGTAARFAERVKQVFNRTPVFNLVSGGNDGVVFIPWANFTLQDETVPDAGTQVMQAVSWFQSRQVSFSLSEVKDPPAMPGEGASNDAPQPIQDWHEYTFSITEKHSPEWVLQGLDLQGVRLSSVAYTLSPQGQFTYQIEGHLYAKK</sequence>
<accession>A0A607YA62</accession>
<comment type="caution">
    <text evidence="1">The sequence shown here is derived from an EMBL/GenBank/DDBJ whole genome shotgun (WGS) entry which is preliminary data.</text>
</comment>
<dbReference type="AlphaFoldDB" id="A0A607YA62"/>
<reference evidence="1" key="1">
    <citation type="submission" date="2018-09" db="EMBL/GenBank/DDBJ databases">
        <authorList>
            <consortium name="GenomeTrakr network: Whole genome sequencing for foodborne pathogen traceback"/>
        </authorList>
    </citation>
    <scope>NUCLEOTIDE SEQUENCE</scope>
    <source>
        <strain evidence="1">FSIS21822039</strain>
    </source>
</reference>
<gene>
    <name evidence="1" type="ORF">D3D97_20265</name>
</gene>
<name>A0A607YA62_SALET</name>
<evidence type="ECO:0000313" key="1">
    <source>
        <dbReference type="EMBL" id="ECV0369117.1"/>
    </source>
</evidence>
<protein>
    <submittedName>
        <fullName evidence="1">Pilus assembly protein</fullName>
    </submittedName>
</protein>
<dbReference type="EMBL" id="AAKSWE010000026">
    <property type="protein sequence ID" value="ECV0369117.1"/>
    <property type="molecule type" value="Genomic_DNA"/>
</dbReference>
<proteinExistence type="predicted"/>
<organism evidence="1">
    <name type="scientific">Salmonella enterica subsp. enterica serovar Albany</name>
    <dbReference type="NCBI Taxonomy" id="211968"/>
    <lineage>
        <taxon>Bacteria</taxon>
        <taxon>Pseudomonadati</taxon>
        <taxon>Pseudomonadota</taxon>
        <taxon>Gammaproteobacteria</taxon>
        <taxon>Enterobacterales</taxon>
        <taxon>Enterobacteriaceae</taxon>
        <taxon>Salmonella</taxon>
    </lineage>
</organism>
<dbReference type="InterPro" id="IPR009663">
    <property type="entry name" value="PAP_PilO"/>
</dbReference>